<comment type="function">
    <text evidence="5 7">Structural component of flagellum, the bacterial motility apparatus. Part of the rod structure of flagellar basal body.</text>
</comment>
<comment type="caution">
    <text evidence="9">The sequence shown here is derived from an EMBL/GenBank/DDBJ whole genome shotgun (WGS) entry which is preliminary data.</text>
</comment>
<dbReference type="PROSITE" id="PS00588">
    <property type="entry name" value="FLAGELLA_BB_ROD"/>
    <property type="match status" value="1"/>
</dbReference>
<dbReference type="Proteomes" id="UP000245168">
    <property type="component" value="Unassembled WGS sequence"/>
</dbReference>
<name>A0A2U2BUA9_9PROT</name>
<accession>A0A2U2BUA9</accession>
<dbReference type="GO" id="GO:0071973">
    <property type="term" value="P:bacterial-type flagellum-dependent cell motility"/>
    <property type="evidence" value="ECO:0007669"/>
    <property type="project" value="InterPro"/>
</dbReference>
<dbReference type="InterPro" id="IPR019776">
    <property type="entry name" value="Flagellar_basal_body_rod_CS"/>
</dbReference>
<comment type="similarity">
    <text evidence="2 7">Belongs to the flagella basal body rod proteins family.</text>
</comment>
<dbReference type="Pfam" id="PF00460">
    <property type="entry name" value="Flg_bb_rod"/>
    <property type="match status" value="1"/>
</dbReference>
<gene>
    <name evidence="9" type="primary">flgB</name>
    <name evidence="9" type="ORF">DDZ18_07690</name>
</gene>
<keyword evidence="9" id="KW-0966">Cell projection</keyword>
<evidence type="ECO:0000256" key="1">
    <source>
        <dbReference type="ARBA" id="ARBA00004117"/>
    </source>
</evidence>
<evidence type="ECO:0000256" key="7">
    <source>
        <dbReference type="PIRNR" id="PIRNR002889"/>
    </source>
</evidence>
<keyword evidence="4 7" id="KW-0975">Bacterial flagellum</keyword>
<proteinExistence type="inferred from homology"/>
<evidence type="ECO:0000313" key="10">
    <source>
        <dbReference type="Proteomes" id="UP000245168"/>
    </source>
</evidence>
<dbReference type="EMBL" id="QEXV01000003">
    <property type="protein sequence ID" value="PWE17544.1"/>
    <property type="molecule type" value="Genomic_DNA"/>
</dbReference>
<dbReference type="InterPro" id="IPR001444">
    <property type="entry name" value="Flag_bb_rod_N"/>
</dbReference>
<evidence type="ECO:0000256" key="2">
    <source>
        <dbReference type="ARBA" id="ARBA00009677"/>
    </source>
</evidence>
<protein>
    <recommendedName>
        <fullName evidence="3 7">Flagellar basal body rod protein FlgB</fullName>
    </recommendedName>
</protein>
<comment type="subcellular location">
    <subcellularLocation>
        <location evidence="1 7">Bacterial flagellum basal body</location>
    </subcellularLocation>
</comment>
<evidence type="ECO:0000256" key="4">
    <source>
        <dbReference type="ARBA" id="ARBA00023143"/>
    </source>
</evidence>
<comment type="subunit">
    <text evidence="6">The basal body constitutes a major portion of the flagellar organelle and consists of a number of rings mounted on a central rod. In Gram-negative bacteria, at least four rings, L, P, S and M are present, whereas Gram-positive bacteria lack the L and P rings. The rod consists of about 26 subunits of FlgG in the distal portion, and FlgB, FlgC and FlgF build up the proximal portion of the rod with about 6 subunits each. Rod assembly occurs by export via the flagellum-specific pathway of its constituent proteins and by their incorporation into the rod structure in the probable order of FlgB, FlgC, FlgF and FlgG. Another protein, FliE, also assembles onto the stable rod structure.</text>
</comment>
<evidence type="ECO:0000256" key="3">
    <source>
        <dbReference type="ARBA" id="ARBA00014376"/>
    </source>
</evidence>
<keyword evidence="9" id="KW-0969">Cilium</keyword>
<sequence>MQPDDVPVLAVLRQALAYHNDRQRVIAENVANANTPGFTPRDIPRTEFERALEGAQRVEPVSLTVSEPGHISGREGARREYTARRAPDTETTINGNSVVLEEQMVRANENRMRFETVLGLYQKSLALMRMASSPPGR</sequence>
<reference evidence="10" key="1">
    <citation type="submission" date="2018-05" db="EMBL/GenBank/DDBJ databases">
        <authorList>
            <person name="Liu B.-T."/>
        </authorList>
    </citation>
    <scope>NUCLEOTIDE SEQUENCE [LARGE SCALE GENOMIC DNA]</scope>
    <source>
        <strain evidence="10">WD6-1</strain>
    </source>
</reference>
<dbReference type="GO" id="GO:0030694">
    <property type="term" value="C:bacterial-type flagellum basal body, rod"/>
    <property type="evidence" value="ECO:0007669"/>
    <property type="project" value="InterPro"/>
</dbReference>
<evidence type="ECO:0000256" key="6">
    <source>
        <dbReference type="ARBA" id="ARBA00026072"/>
    </source>
</evidence>
<dbReference type="PIRSF" id="PIRSF002889">
    <property type="entry name" value="Rod_FlgB"/>
    <property type="match status" value="1"/>
</dbReference>
<dbReference type="RefSeq" id="WP_109252775.1">
    <property type="nucleotide sequence ID" value="NZ_QEXV01000003.1"/>
</dbReference>
<dbReference type="AlphaFoldDB" id="A0A2U2BUA9"/>
<evidence type="ECO:0000313" key="9">
    <source>
        <dbReference type="EMBL" id="PWE17544.1"/>
    </source>
</evidence>
<keyword evidence="9" id="KW-0282">Flagellum</keyword>
<dbReference type="InterPro" id="IPR006300">
    <property type="entry name" value="FlgB"/>
</dbReference>
<dbReference type="NCBIfam" id="TIGR01396">
    <property type="entry name" value="FlgB"/>
    <property type="match status" value="1"/>
</dbReference>
<feature type="domain" description="Flagellar basal body rod protein N-terminal" evidence="8">
    <location>
        <begin position="12"/>
        <end position="39"/>
    </location>
</feature>
<dbReference type="OrthoDB" id="9788334at2"/>
<keyword evidence="10" id="KW-1185">Reference proteome</keyword>
<organism evidence="9 10">
    <name type="scientific">Marinicauda salina</name>
    <dbReference type="NCBI Taxonomy" id="2135793"/>
    <lineage>
        <taxon>Bacteria</taxon>
        <taxon>Pseudomonadati</taxon>
        <taxon>Pseudomonadota</taxon>
        <taxon>Alphaproteobacteria</taxon>
        <taxon>Maricaulales</taxon>
        <taxon>Maricaulaceae</taxon>
        <taxon>Marinicauda</taxon>
    </lineage>
</organism>
<evidence type="ECO:0000256" key="5">
    <source>
        <dbReference type="ARBA" id="ARBA00024934"/>
    </source>
</evidence>
<evidence type="ECO:0000259" key="8">
    <source>
        <dbReference type="Pfam" id="PF00460"/>
    </source>
</evidence>